<feature type="domain" description="Nif11" evidence="1">
    <location>
        <begin position="1"/>
        <end position="48"/>
    </location>
</feature>
<proteinExistence type="predicted"/>
<reference evidence="2 3" key="1">
    <citation type="journal article" date="2020" name="Microb. Ecol.">
        <title>Ecogenomics of the Marine Benthic Filamentous Cyanobacterium Adonisia.</title>
        <authorList>
            <person name="Walter J.M."/>
            <person name="Coutinho F.H."/>
            <person name="Leomil L."/>
            <person name="Hargreaves P.I."/>
            <person name="Campeao M.E."/>
            <person name="Vieira V.V."/>
            <person name="Silva B.S."/>
            <person name="Fistarol G.O."/>
            <person name="Salomon P.S."/>
            <person name="Sawabe T."/>
            <person name="Mino S."/>
            <person name="Hosokawa M."/>
            <person name="Miyashita H."/>
            <person name="Maruyama F."/>
            <person name="van Verk M.C."/>
            <person name="Dutilh B.E."/>
            <person name="Thompson C.C."/>
            <person name="Thompson F.L."/>
        </authorList>
    </citation>
    <scope>NUCLEOTIDE SEQUENCE [LARGE SCALE GENOMIC DNA]</scope>
    <source>
        <strain evidence="2 3">CCMR0081</strain>
    </source>
</reference>
<dbReference type="NCBIfam" id="TIGR03798">
    <property type="entry name" value="leader_Nif11"/>
    <property type="match status" value="1"/>
</dbReference>
<dbReference type="InterPro" id="IPR012903">
    <property type="entry name" value="Nif11"/>
</dbReference>
<evidence type="ECO:0000313" key="2">
    <source>
        <dbReference type="EMBL" id="NEZ60407.1"/>
    </source>
</evidence>
<accession>A0A6M0RVY4</accession>
<organism evidence="2 3">
    <name type="scientific">Adonisia turfae CCMR0081</name>
    <dbReference type="NCBI Taxonomy" id="2292702"/>
    <lineage>
        <taxon>Bacteria</taxon>
        <taxon>Bacillati</taxon>
        <taxon>Cyanobacteriota</taxon>
        <taxon>Adonisia</taxon>
        <taxon>Adonisia turfae</taxon>
    </lineage>
</organism>
<comment type="caution">
    <text evidence="2">The sequence shown here is derived from an EMBL/GenBank/DDBJ whole genome shotgun (WGS) entry which is preliminary data.</text>
</comment>
<dbReference type="Proteomes" id="UP000481033">
    <property type="component" value="Unassembled WGS sequence"/>
</dbReference>
<name>A0A6M0RVY4_9CYAN</name>
<sequence length="69" mass="7825">MAREQVAKLFREAQTNPSLRNSLSAAPSPEIFVAMANQKGFSFTMKEWREMTNFSVEELECELSEIPGI</sequence>
<dbReference type="EMBL" id="QXHD01000004">
    <property type="protein sequence ID" value="NEZ60407.1"/>
    <property type="molecule type" value="Genomic_DNA"/>
</dbReference>
<protein>
    <submittedName>
        <fullName evidence="2">Nif11-like leader peptide family natural product</fullName>
    </submittedName>
</protein>
<dbReference type="RefSeq" id="WP_163671186.1">
    <property type="nucleotide sequence ID" value="NZ_QXHD01000004.1"/>
</dbReference>
<gene>
    <name evidence="2" type="ORF">DXZ20_33160</name>
</gene>
<dbReference type="AlphaFoldDB" id="A0A6M0RVY4"/>
<dbReference type="InterPro" id="IPR022516">
    <property type="entry name" value="CHP03798_Ocin"/>
</dbReference>
<dbReference type="Pfam" id="PF07862">
    <property type="entry name" value="Nif11"/>
    <property type="match status" value="1"/>
</dbReference>
<keyword evidence="3" id="KW-1185">Reference proteome</keyword>
<evidence type="ECO:0000259" key="1">
    <source>
        <dbReference type="Pfam" id="PF07862"/>
    </source>
</evidence>
<evidence type="ECO:0000313" key="3">
    <source>
        <dbReference type="Proteomes" id="UP000481033"/>
    </source>
</evidence>